<evidence type="ECO:0000256" key="1">
    <source>
        <dbReference type="ARBA" id="ARBA00006722"/>
    </source>
</evidence>
<protein>
    <submittedName>
        <fullName evidence="8">Defensin-like protein 165</fullName>
    </submittedName>
</protein>
<keyword evidence="5" id="KW-1015">Disulfide bond</keyword>
<keyword evidence="2" id="KW-0929">Antimicrobial</keyword>
<dbReference type="GeneID" id="109125971"/>
<evidence type="ECO:0000313" key="8">
    <source>
        <dbReference type="RefSeq" id="XP_019084346.1"/>
    </source>
</evidence>
<gene>
    <name evidence="8" type="primary">LOC109125971</name>
</gene>
<keyword evidence="6" id="KW-0732">Signal</keyword>
<evidence type="ECO:0000256" key="6">
    <source>
        <dbReference type="SAM" id="SignalP"/>
    </source>
</evidence>
<sequence length="82" mass="9160">MNKQLFSYFMVFVVLLSVITIVPKTEAQKRCKKILNPGTQCLLAKCREECFKELNGNGVCVETPPTSGKYTCNCFYNCGPGL</sequence>
<dbReference type="Proteomes" id="UP000694864">
    <property type="component" value="Chromosome 8"/>
</dbReference>
<feature type="signal peptide" evidence="6">
    <location>
        <begin position="1"/>
        <end position="27"/>
    </location>
</feature>
<comment type="similarity">
    <text evidence="1">Belongs to the DEFL family.</text>
</comment>
<dbReference type="Pfam" id="PF07333">
    <property type="entry name" value="SLR1-BP"/>
    <property type="match status" value="1"/>
</dbReference>
<evidence type="ECO:0000256" key="2">
    <source>
        <dbReference type="ARBA" id="ARBA00022529"/>
    </source>
</evidence>
<keyword evidence="4" id="KW-0611">Plant defense</keyword>
<accession>A0ABM1QC58</accession>
<evidence type="ECO:0000256" key="4">
    <source>
        <dbReference type="ARBA" id="ARBA00022821"/>
    </source>
</evidence>
<organism evidence="7 8">
    <name type="scientific">Camelina sativa</name>
    <name type="common">False flax</name>
    <name type="synonym">Myagrum sativum</name>
    <dbReference type="NCBI Taxonomy" id="90675"/>
    <lineage>
        <taxon>Eukaryota</taxon>
        <taxon>Viridiplantae</taxon>
        <taxon>Streptophyta</taxon>
        <taxon>Embryophyta</taxon>
        <taxon>Tracheophyta</taxon>
        <taxon>Spermatophyta</taxon>
        <taxon>Magnoliopsida</taxon>
        <taxon>eudicotyledons</taxon>
        <taxon>Gunneridae</taxon>
        <taxon>Pentapetalae</taxon>
        <taxon>rosids</taxon>
        <taxon>malvids</taxon>
        <taxon>Brassicales</taxon>
        <taxon>Brassicaceae</taxon>
        <taxon>Camelineae</taxon>
        <taxon>Camelina</taxon>
    </lineage>
</organism>
<evidence type="ECO:0000313" key="7">
    <source>
        <dbReference type="Proteomes" id="UP000694864"/>
    </source>
</evidence>
<evidence type="ECO:0000256" key="3">
    <source>
        <dbReference type="ARBA" id="ARBA00022577"/>
    </source>
</evidence>
<dbReference type="PANTHER" id="PTHR33830:SF21">
    <property type="entry name" value="DEFENSIN-LIKE PROTEIN 165-RELATED"/>
    <property type="match status" value="1"/>
</dbReference>
<evidence type="ECO:0000256" key="5">
    <source>
        <dbReference type="ARBA" id="ARBA00023157"/>
    </source>
</evidence>
<proteinExistence type="inferred from homology"/>
<dbReference type="PANTHER" id="PTHR33830">
    <property type="entry name" value="DEFENSIN-LIKE PROTEIN 184-RELATED"/>
    <property type="match status" value="1"/>
</dbReference>
<reference evidence="8" key="2">
    <citation type="submission" date="2025-08" db="UniProtKB">
        <authorList>
            <consortium name="RefSeq"/>
        </authorList>
    </citation>
    <scope>IDENTIFICATION</scope>
    <source>
        <tissue evidence="8">Leaf</tissue>
    </source>
</reference>
<reference evidence="7" key="1">
    <citation type="journal article" date="2014" name="Nat. Commun.">
        <title>The emerging biofuel crop Camelina sativa retains a highly undifferentiated hexaploid genome structure.</title>
        <authorList>
            <person name="Kagale S."/>
            <person name="Koh C."/>
            <person name="Nixon J."/>
            <person name="Bollina V."/>
            <person name="Clarke W.E."/>
            <person name="Tuteja R."/>
            <person name="Spillane C."/>
            <person name="Robinson S.J."/>
            <person name="Links M.G."/>
            <person name="Clarke C."/>
            <person name="Higgins E.E."/>
            <person name="Huebert T."/>
            <person name="Sharpe A.G."/>
            <person name="Parkin I.A."/>
        </authorList>
    </citation>
    <scope>NUCLEOTIDE SEQUENCE [LARGE SCALE GENOMIC DNA]</scope>
    <source>
        <strain evidence="7">cv. DH55</strain>
    </source>
</reference>
<dbReference type="InterPro" id="IPR010851">
    <property type="entry name" value="DEFL"/>
</dbReference>
<keyword evidence="3" id="KW-0295">Fungicide</keyword>
<dbReference type="RefSeq" id="XP_019084346.1">
    <property type="nucleotide sequence ID" value="XM_019228801.1"/>
</dbReference>
<name>A0ABM1QC58_CAMSA</name>
<feature type="chain" id="PRO_5046884663" evidence="6">
    <location>
        <begin position="28"/>
        <end position="82"/>
    </location>
</feature>
<keyword evidence="7" id="KW-1185">Reference proteome</keyword>